<dbReference type="InterPro" id="IPR011050">
    <property type="entry name" value="Pectin_lyase_fold/virulence"/>
</dbReference>
<dbReference type="NCBIfam" id="TIGR04415">
    <property type="entry name" value="O_hepto_targRPT"/>
    <property type="match status" value="1"/>
</dbReference>
<dbReference type="Gene3D" id="2.40.128.130">
    <property type="entry name" value="Autotransporter beta-domain"/>
    <property type="match status" value="1"/>
</dbReference>
<feature type="domain" description="Autotransporter" evidence="2">
    <location>
        <begin position="708"/>
        <end position="981"/>
    </location>
</feature>
<dbReference type="SUPFAM" id="SSF51126">
    <property type="entry name" value="Pectin lyase-like"/>
    <property type="match status" value="1"/>
</dbReference>
<dbReference type="Proteomes" id="UP000048841">
    <property type="component" value="Unassembled WGS sequence"/>
</dbReference>
<dbReference type="InterPro" id="IPR006315">
    <property type="entry name" value="OM_autotransptr_brl_dom"/>
</dbReference>
<dbReference type="PANTHER" id="PTHR12338:SF5">
    <property type="entry name" value="ANTIGEN 43-RELATED"/>
    <property type="match status" value="1"/>
</dbReference>
<evidence type="ECO:0000313" key="3">
    <source>
        <dbReference type="EMBL" id="CFQ66951.1"/>
    </source>
</evidence>
<dbReference type="GO" id="GO:0019867">
    <property type="term" value="C:outer membrane"/>
    <property type="evidence" value="ECO:0007669"/>
    <property type="project" value="InterPro"/>
</dbReference>
<sequence>MEPVVLIMKNKVTRQIKKHNNSHQSIHPLNKEKSPIAKCIATALFIMGSTSMMVAPVLAETSADQYTYENITIGSEDDDPILDNDETINNAKVTKDERDSSGGLLTLGDSSKATNTLVDGGSLDVVDEGEIKYTSIVNNGYVSLQNEAKAYETSVKNSSLYVNNQAEVYLTRVYNGGFLYLKSIGSQARNTFIHKGGTLKISPGATISDTTIFQGGNLITTSDGNQHYIEPITMKNTDISGHLELSHNIIFEGETQFLPGAEFEAEHIGIIQIINKGNLIFSNDKDMLITAGIDGDGGLELASKARVVLFGRPGSDNSNNESDYSYRGRTLLSNGLLVLDSANFFNSPIIGNAKTELWVDNGSYLRTTVQDTKVYINDNSQWDMTGDSSIDSLSLSSAGGRINLNLNHNDSNNSGNTLTIYRDYTANFNLPGTNDNDNFTLLTFNTQLGNDDSPTDRMIVNGNTSGMTNVRINNTGGVGGKTDLGILLIKVLGRSEGEFKQVGRIVAGAYEYKLGRGKDGLKQKNWYLTSDIANYNPPAEGINQPIPFAPEDNNNTSAQDPENNQQAPENGVPAANPPLQGKPHLNIPLVLFTSTNIADPEAHQQAPDNGIPAANPQGTSDQQIPLAPADNTGAKDPEKITASNPVKQEVPNTELVKTKTAVQGEIKQKVYRPENGSYIANIAMARNLFSTRLEKRSGSYQYKDAISGQLHTSSMWMHTQGGKNQFGNAVDQLNTKGKYYSVQLGTDIIQKDSWRVGVLAGVGKATNHSQSKVTRYYSHGSINGYNLGLYATWLSEQEYNTGFYLDTLAQYSWFNNSVNGQEQVEDKYKSSGFTTSIESGYTFKIADTNQFRYFIQPNAQMTLHGIKTQTHKTPNGDFVSDDNRDHIVMRFGAKAYLQTTSHQDSQFTPFIAINLIHQNRNTSATLSGDRVENKSKSITEFKIGMESKIEKQLYVWAAIDHQLGRYSDKSTNVLAGIKYHF</sequence>
<dbReference type="InterPro" id="IPR050909">
    <property type="entry name" value="Bact_Autotransporter_VF"/>
</dbReference>
<accession>A0A0H5GMX7</accession>
<feature type="region of interest" description="Disordered" evidence="1">
    <location>
        <begin position="538"/>
        <end position="583"/>
    </location>
</feature>
<dbReference type="InterPro" id="IPR005546">
    <property type="entry name" value="Autotransporte_beta"/>
</dbReference>
<dbReference type="SUPFAM" id="SSF103515">
    <property type="entry name" value="Autotransporter"/>
    <property type="match status" value="1"/>
</dbReference>
<feature type="compositionally biased region" description="Polar residues" evidence="1">
    <location>
        <begin position="552"/>
        <end position="568"/>
    </location>
</feature>
<dbReference type="EMBL" id="CGBR01000020">
    <property type="protein sequence ID" value="CFQ66951.1"/>
    <property type="molecule type" value="Genomic_DNA"/>
</dbReference>
<evidence type="ECO:0000256" key="1">
    <source>
        <dbReference type="SAM" id="MobiDB-lite"/>
    </source>
</evidence>
<dbReference type="InterPro" id="IPR043990">
    <property type="entry name" value="AC_1"/>
</dbReference>
<evidence type="ECO:0000259" key="2">
    <source>
        <dbReference type="PROSITE" id="PS51208"/>
    </source>
</evidence>
<dbReference type="InterPro" id="IPR012332">
    <property type="entry name" value="Autotransporter_pectin_lyase_C"/>
</dbReference>
<dbReference type="RefSeq" id="WP_049532743.1">
    <property type="nucleotide sequence ID" value="NZ_CGBR01000020.1"/>
</dbReference>
<dbReference type="SMART" id="SM00869">
    <property type="entry name" value="Autotransporter"/>
    <property type="match status" value="1"/>
</dbReference>
<dbReference type="CDD" id="cd01344">
    <property type="entry name" value="PL2_Passenger_AT"/>
    <property type="match status" value="1"/>
</dbReference>
<organism evidence="3 4">
    <name type="scientific">Yersinia enterocolitica</name>
    <dbReference type="NCBI Taxonomy" id="630"/>
    <lineage>
        <taxon>Bacteria</taxon>
        <taxon>Pseudomonadati</taxon>
        <taxon>Pseudomonadota</taxon>
        <taxon>Gammaproteobacteria</taxon>
        <taxon>Enterobacterales</taxon>
        <taxon>Yersiniaceae</taxon>
        <taxon>Yersinia</taxon>
    </lineage>
</organism>
<dbReference type="InterPro" id="IPR036709">
    <property type="entry name" value="Autotransporte_beta_dom_sf"/>
</dbReference>
<reference evidence="3 4" key="1">
    <citation type="submission" date="2015-03" db="EMBL/GenBank/DDBJ databases">
        <authorList>
            <person name="Murphy D."/>
        </authorList>
    </citation>
    <scope>NUCLEOTIDE SEQUENCE [LARGE SCALE GENOMIC DNA]</scope>
    <source>
        <strain evidence="3 4">IP26249</strain>
    </source>
</reference>
<dbReference type="AlphaFoldDB" id="A0A0H5GMX7"/>
<dbReference type="Pfam" id="PF03797">
    <property type="entry name" value="Autotransporter"/>
    <property type="match status" value="1"/>
</dbReference>
<protein>
    <submittedName>
        <fullName evidence="3">Putative pertactin family virulence factor/autotransporter</fullName>
    </submittedName>
</protein>
<dbReference type="PANTHER" id="PTHR12338">
    <property type="entry name" value="AUTOTRANSPORTER"/>
    <property type="match status" value="1"/>
</dbReference>
<dbReference type="NCBIfam" id="TIGR01414">
    <property type="entry name" value="autotrans_barl"/>
    <property type="match status" value="1"/>
</dbReference>
<feature type="region of interest" description="Disordered" evidence="1">
    <location>
        <begin position="601"/>
        <end position="644"/>
    </location>
</feature>
<dbReference type="Gene3D" id="2.160.20.20">
    <property type="match status" value="1"/>
</dbReference>
<dbReference type="Pfam" id="PF18883">
    <property type="entry name" value="AC_1"/>
    <property type="match status" value="1"/>
</dbReference>
<evidence type="ECO:0000313" key="4">
    <source>
        <dbReference type="Proteomes" id="UP000048841"/>
    </source>
</evidence>
<gene>
    <name evidence="3" type="primary">icsA_2</name>
    <name evidence="3" type="ORF">ERS137941_02780</name>
</gene>
<dbReference type="PROSITE" id="PS51208">
    <property type="entry name" value="AUTOTRANSPORTER"/>
    <property type="match status" value="1"/>
</dbReference>
<name>A0A0H5GMX7_YEREN</name>
<proteinExistence type="predicted"/>
<dbReference type="InterPro" id="IPR030930">
    <property type="entry name" value="AIDA"/>
</dbReference>